<proteinExistence type="predicted"/>
<organism evidence="4 5">
    <name type="scientific">Winogradskyella litorisediminis</name>
    <dbReference type="NCBI Taxonomy" id="1156618"/>
    <lineage>
        <taxon>Bacteria</taxon>
        <taxon>Pseudomonadati</taxon>
        <taxon>Bacteroidota</taxon>
        <taxon>Flavobacteriia</taxon>
        <taxon>Flavobacteriales</taxon>
        <taxon>Flavobacteriaceae</taxon>
        <taxon>Winogradskyella</taxon>
    </lineage>
</organism>
<comment type="caution">
    <text evidence="4">The sequence shown here is derived from an EMBL/GenBank/DDBJ whole genome shotgun (WGS) entry which is preliminary data.</text>
</comment>
<evidence type="ECO:0000259" key="3">
    <source>
        <dbReference type="Pfam" id="PF13102"/>
    </source>
</evidence>
<sequence>MSKISFYIKNKKTHTTLYVRFSVKRGVLFRKSTQLQVDPKFFNTKTGKLKNLDNYTGGIELKATMEQLRGHISSYYNSANSDGEYLDSKWFGGVVNTFFNRVGDNKLEYLEEYAKHYVEKLPNNRNKNGTIGCTRATIVKYNTIHRKIVAYETSREKKYKVSDVGSDFRDDFLSFLIEELNFGENTAGRYIKFLKTVCLNAKRNGVRVHHQLESIQGFIKKTDKITLSFKEIEMIEKTVFEDKNLSVARDWLIIGCYLGQRVSDLLDITTDNLITKSGHRMIELTQQKTKKRVSILVHPKVEGVLKKYKGKFPPRFRESIFSNRLLFNEHIKEVARLSGLTEMIYGGLIDKSTRRKVWSNYPKYKLVSSHIMRRTFATLFYGDIPTALLISVTGHSTEKMFLQYIGKADIDYAEQLSKYWKVGNSGD</sequence>
<dbReference type="Proteomes" id="UP001597013">
    <property type="component" value="Unassembled WGS sequence"/>
</dbReference>
<dbReference type="InterPro" id="IPR011010">
    <property type="entry name" value="DNA_brk_join_enz"/>
</dbReference>
<dbReference type="InterPro" id="IPR025269">
    <property type="entry name" value="SAM-like_dom"/>
</dbReference>
<evidence type="ECO:0000313" key="5">
    <source>
        <dbReference type="Proteomes" id="UP001597013"/>
    </source>
</evidence>
<dbReference type="InterPro" id="IPR013762">
    <property type="entry name" value="Integrase-like_cat_sf"/>
</dbReference>
<dbReference type="SUPFAM" id="SSF56349">
    <property type="entry name" value="DNA breaking-rejoining enzymes"/>
    <property type="match status" value="1"/>
</dbReference>
<dbReference type="Pfam" id="PF13102">
    <property type="entry name" value="Phage_int_SAM_5"/>
    <property type="match status" value="1"/>
</dbReference>
<accession>A0ABW3N502</accession>
<dbReference type="Gene3D" id="1.10.443.10">
    <property type="entry name" value="Intergrase catalytic core"/>
    <property type="match status" value="1"/>
</dbReference>
<dbReference type="RefSeq" id="WP_386127499.1">
    <property type="nucleotide sequence ID" value="NZ_JBHTJL010000003.1"/>
</dbReference>
<dbReference type="EMBL" id="JBHTJL010000003">
    <property type="protein sequence ID" value="MFD1062033.1"/>
    <property type="molecule type" value="Genomic_DNA"/>
</dbReference>
<reference evidence="5" key="1">
    <citation type="journal article" date="2019" name="Int. J. Syst. Evol. Microbiol.">
        <title>The Global Catalogue of Microorganisms (GCM) 10K type strain sequencing project: providing services to taxonomists for standard genome sequencing and annotation.</title>
        <authorList>
            <consortium name="The Broad Institute Genomics Platform"/>
            <consortium name="The Broad Institute Genome Sequencing Center for Infectious Disease"/>
            <person name="Wu L."/>
            <person name="Ma J."/>
        </authorList>
    </citation>
    <scope>NUCLEOTIDE SEQUENCE [LARGE SCALE GENOMIC DNA]</scope>
    <source>
        <strain evidence="5">CCUG 62215</strain>
    </source>
</reference>
<keyword evidence="1" id="KW-0238">DNA-binding</keyword>
<evidence type="ECO:0000256" key="1">
    <source>
        <dbReference type="ARBA" id="ARBA00023125"/>
    </source>
</evidence>
<protein>
    <submittedName>
        <fullName evidence="4">Phage integrase SAM-like domain-containing protein</fullName>
    </submittedName>
</protein>
<evidence type="ECO:0000313" key="4">
    <source>
        <dbReference type="EMBL" id="MFD1062033.1"/>
    </source>
</evidence>
<gene>
    <name evidence="4" type="ORF">ACFQ1Q_02145</name>
</gene>
<evidence type="ECO:0000256" key="2">
    <source>
        <dbReference type="ARBA" id="ARBA00023172"/>
    </source>
</evidence>
<feature type="domain" description="Phage integrase SAM-like" evidence="3">
    <location>
        <begin position="112"/>
        <end position="210"/>
    </location>
</feature>
<keyword evidence="2" id="KW-0233">DNA recombination</keyword>
<keyword evidence="5" id="KW-1185">Reference proteome</keyword>
<dbReference type="Gene3D" id="1.10.150.130">
    <property type="match status" value="1"/>
</dbReference>
<name>A0ABW3N502_9FLAO</name>
<dbReference type="InterPro" id="IPR010998">
    <property type="entry name" value="Integrase_recombinase_N"/>
</dbReference>